<dbReference type="RefSeq" id="WP_040084473.1">
    <property type="nucleotide sequence ID" value="NZ_BCSU01000010.1"/>
</dbReference>
<keyword evidence="3" id="KW-1185">Reference proteome</keyword>
<proteinExistence type="predicted"/>
<dbReference type="GO" id="GO:0004527">
    <property type="term" value="F:exonuclease activity"/>
    <property type="evidence" value="ECO:0007669"/>
    <property type="project" value="UniProtKB-KW"/>
</dbReference>
<accession>A0A0B5CZR0</accession>
<gene>
    <name evidence="2" type="ORF">B842_00030</name>
</gene>
<dbReference type="SUPFAM" id="SSF56300">
    <property type="entry name" value="Metallo-dependent phosphatases"/>
    <property type="match status" value="1"/>
</dbReference>
<dbReference type="KEGG" id="chm:B842_00030"/>
<dbReference type="AlphaFoldDB" id="A0A0B5CZR0"/>
<keyword evidence="2" id="KW-0378">Hydrolase</keyword>
<name>A0A0B5CZR0_9CORY</name>
<keyword evidence="2" id="KW-0540">Nuclease</keyword>
<evidence type="ECO:0000313" key="3">
    <source>
        <dbReference type="Proteomes" id="UP000031524"/>
    </source>
</evidence>
<reference evidence="2 3" key="1">
    <citation type="submission" date="2013-04" db="EMBL/GenBank/DDBJ databases">
        <title>Complete genome sequence of Corynebacterium humireducens DSM 45392(T), isolated from a wastewater-fed microbial fuel cell.</title>
        <authorList>
            <person name="Ruckert C."/>
            <person name="Albersmeier A."/>
            <person name="Kalinowski J."/>
        </authorList>
    </citation>
    <scope>NUCLEOTIDE SEQUENCE [LARGE SCALE GENOMIC DNA]</scope>
    <source>
        <strain evidence="3">MFC-5</strain>
    </source>
</reference>
<organism evidence="2 3">
    <name type="scientific">Corynebacterium humireducens NBRC 106098 = DSM 45392</name>
    <dbReference type="NCBI Taxonomy" id="1223515"/>
    <lineage>
        <taxon>Bacteria</taxon>
        <taxon>Bacillati</taxon>
        <taxon>Actinomycetota</taxon>
        <taxon>Actinomycetes</taxon>
        <taxon>Mycobacteriales</taxon>
        <taxon>Corynebacteriaceae</taxon>
        <taxon>Corynebacterium</taxon>
    </lineage>
</organism>
<dbReference type="PANTHER" id="PTHR30337">
    <property type="entry name" value="COMPONENT OF ATP-DEPENDENT DSDNA EXONUCLEASE"/>
    <property type="match status" value="1"/>
</dbReference>
<protein>
    <submittedName>
        <fullName evidence="2">DNA repair exonuclease</fullName>
    </submittedName>
</protein>
<dbReference type="HOGENOM" id="CLU_1319137_0_0_11"/>
<evidence type="ECO:0000313" key="2">
    <source>
        <dbReference type="EMBL" id="AJE31866.1"/>
    </source>
</evidence>
<dbReference type="InterPro" id="IPR050535">
    <property type="entry name" value="DNA_Repair-Maintenance_Comp"/>
</dbReference>
<dbReference type="InterPro" id="IPR004843">
    <property type="entry name" value="Calcineurin-like_PHP"/>
</dbReference>
<dbReference type="Pfam" id="PF00149">
    <property type="entry name" value="Metallophos"/>
    <property type="match status" value="1"/>
</dbReference>
<keyword evidence="2" id="KW-0269">Exonuclease</keyword>
<dbReference type="EMBL" id="CP005286">
    <property type="protein sequence ID" value="AJE31866.1"/>
    <property type="molecule type" value="Genomic_DNA"/>
</dbReference>
<dbReference type="PANTHER" id="PTHR30337:SF8">
    <property type="entry name" value="BLL4141 PROTEIN"/>
    <property type="match status" value="1"/>
</dbReference>
<evidence type="ECO:0000259" key="1">
    <source>
        <dbReference type="Pfam" id="PF00149"/>
    </source>
</evidence>
<feature type="domain" description="Calcineurin-like phosphoesterase" evidence="1">
    <location>
        <begin position="5"/>
        <end position="185"/>
    </location>
</feature>
<dbReference type="OrthoDB" id="9773856at2"/>
<sequence>MSTVRLAAFGDLHLGRSKAPGARWAREALIDATRNGADAIVFTGDLLDKKKATGKDLADAVDLFRLVTEELERPLVHVWGNHDVGSGMIPLFPEISGVHRPTDDAVAEIRVPDLPLVFHAVNVTQDPDPRDVVKHLPRVEEPGHVGILHSEVEGRYTKNPCLPTTTEHLLSRGYEACLMGHVHSPVVLHEEPWIGWIGMGQMLEIEVAALP</sequence>
<dbReference type="Gene3D" id="3.60.21.10">
    <property type="match status" value="1"/>
</dbReference>
<dbReference type="STRING" id="1223515.B842_00030"/>
<dbReference type="InterPro" id="IPR029052">
    <property type="entry name" value="Metallo-depent_PP-like"/>
</dbReference>
<dbReference type="Proteomes" id="UP000031524">
    <property type="component" value="Chromosome"/>
</dbReference>